<proteinExistence type="predicted"/>
<protein>
    <submittedName>
        <fullName evidence="2">Uncharacterized protein</fullName>
    </submittedName>
</protein>
<dbReference type="AlphaFoldDB" id="A0AAD7GJ78"/>
<dbReference type="GO" id="GO:0006508">
    <property type="term" value="P:proteolysis"/>
    <property type="evidence" value="ECO:0007669"/>
    <property type="project" value="InterPro"/>
</dbReference>
<evidence type="ECO:0000313" key="3">
    <source>
        <dbReference type="Proteomes" id="UP001221757"/>
    </source>
</evidence>
<accession>A0AAD7GJ78</accession>
<dbReference type="SUPFAM" id="SSF52743">
    <property type="entry name" value="Subtilisin-like"/>
    <property type="match status" value="1"/>
</dbReference>
<evidence type="ECO:0000256" key="1">
    <source>
        <dbReference type="SAM" id="MobiDB-lite"/>
    </source>
</evidence>
<gene>
    <name evidence="2" type="ORF">B0H17DRAFT_1199867</name>
</gene>
<sequence>MPLAEQPTRCWNSRPLHVPAVRRPCQFRCADGRLVSTFTSYGPTDDFYFTPAFTTPGGNILSTLPLPLGTWALESGVSDVLVADLDGYSVRGRTFAAKRKSASVGKTARTLFVALADGDPFQTVTQQGAGLVQVYDAVFAPRSSRPLSSSSTAKAHRQTHPQPRTAVTDPGTSFPARCPVPVSTDCATATATVNKAIHPLPRVYTLRPVLDPTTGITQNGLAPGIWHAGFPPSSRRSHGLLEHVGSLLEFDFVVRNDELHAPGARTQDRGDPTNEADWESPTIRVLNACLDELIKVVLGTLRNAWEVVE</sequence>
<dbReference type="Gene3D" id="3.50.30.30">
    <property type="match status" value="1"/>
</dbReference>
<comment type="caution">
    <text evidence="2">The sequence shown here is derived from an EMBL/GenBank/DDBJ whole genome shotgun (WGS) entry which is preliminary data.</text>
</comment>
<dbReference type="Gene3D" id="3.40.50.200">
    <property type="entry name" value="Peptidase S8/S53 domain"/>
    <property type="match status" value="1"/>
</dbReference>
<dbReference type="InterPro" id="IPR036852">
    <property type="entry name" value="Peptidase_S8/S53_dom_sf"/>
</dbReference>
<organism evidence="2 3">
    <name type="scientific">Mycena rosella</name>
    <name type="common">Pink bonnet</name>
    <name type="synonym">Agaricus rosellus</name>
    <dbReference type="NCBI Taxonomy" id="1033263"/>
    <lineage>
        <taxon>Eukaryota</taxon>
        <taxon>Fungi</taxon>
        <taxon>Dikarya</taxon>
        <taxon>Basidiomycota</taxon>
        <taxon>Agaricomycotina</taxon>
        <taxon>Agaricomycetes</taxon>
        <taxon>Agaricomycetidae</taxon>
        <taxon>Agaricales</taxon>
        <taxon>Marasmiineae</taxon>
        <taxon>Mycenaceae</taxon>
        <taxon>Mycena</taxon>
    </lineage>
</organism>
<dbReference type="GO" id="GO:0004252">
    <property type="term" value="F:serine-type endopeptidase activity"/>
    <property type="evidence" value="ECO:0007669"/>
    <property type="project" value="InterPro"/>
</dbReference>
<dbReference type="EMBL" id="JARKIE010000046">
    <property type="protein sequence ID" value="KAJ7693347.1"/>
    <property type="molecule type" value="Genomic_DNA"/>
</dbReference>
<reference evidence="2" key="1">
    <citation type="submission" date="2023-03" db="EMBL/GenBank/DDBJ databases">
        <title>Massive genome expansion in bonnet fungi (Mycena s.s.) driven by repeated elements and novel gene families across ecological guilds.</title>
        <authorList>
            <consortium name="Lawrence Berkeley National Laboratory"/>
            <person name="Harder C.B."/>
            <person name="Miyauchi S."/>
            <person name="Viragh M."/>
            <person name="Kuo A."/>
            <person name="Thoen E."/>
            <person name="Andreopoulos B."/>
            <person name="Lu D."/>
            <person name="Skrede I."/>
            <person name="Drula E."/>
            <person name="Henrissat B."/>
            <person name="Morin E."/>
            <person name="Kohler A."/>
            <person name="Barry K."/>
            <person name="LaButti K."/>
            <person name="Morin E."/>
            <person name="Salamov A."/>
            <person name="Lipzen A."/>
            <person name="Mereny Z."/>
            <person name="Hegedus B."/>
            <person name="Baldrian P."/>
            <person name="Stursova M."/>
            <person name="Weitz H."/>
            <person name="Taylor A."/>
            <person name="Grigoriev I.V."/>
            <person name="Nagy L.G."/>
            <person name="Martin F."/>
            <person name="Kauserud H."/>
        </authorList>
    </citation>
    <scope>NUCLEOTIDE SEQUENCE</scope>
    <source>
        <strain evidence="2">CBHHK067</strain>
    </source>
</reference>
<dbReference type="Proteomes" id="UP001221757">
    <property type="component" value="Unassembled WGS sequence"/>
</dbReference>
<name>A0AAD7GJ78_MYCRO</name>
<keyword evidence="3" id="KW-1185">Reference proteome</keyword>
<feature type="region of interest" description="Disordered" evidence="1">
    <location>
        <begin position="145"/>
        <end position="173"/>
    </location>
</feature>
<evidence type="ECO:0000313" key="2">
    <source>
        <dbReference type="EMBL" id="KAJ7693347.1"/>
    </source>
</evidence>